<evidence type="ECO:0000313" key="25">
    <source>
        <dbReference type="EMBL" id="MBK6972141.1"/>
    </source>
</evidence>
<evidence type="ECO:0000256" key="1">
    <source>
        <dbReference type="ARBA" id="ARBA00004429"/>
    </source>
</evidence>
<keyword evidence="14 23" id="KW-0460">Magnesium</keyword>
<feature type="binding site" evidence="23">
    <location>
        <position position="95"/>
    </location>
    <ligand>
        <name>a divalent metal cation</name>
        <dbReference type="ChEBI" id="CHEBI:60240"/>
    </ligand>
</feature>
<reference evidence="25" key="1">
    <citation type="submission" date="2020-10" db="EMBL/GenBank/DDBJ databases">
        <title>Connecting structure to function with the recovery of over 1000 high-quality activated sludge metagenome-assembled genomes encoding full-length rRNA genes using long-read sequencing.</title>
        <authorList>
            <person name="Singleton C.M."/>
            <person name="Petriglieri F."/>
            <person name="Kristensen J.M."/>
            <person name="Kirkegaard R.H."/>
            <person name="Michaelsen T.Y."/>
            <person name="Andersen M.H."/>
            <person name="Karst S.M."/>
            <person name="Dueholm M.S."/>
            <person name="Nielsen P.H."/>
            <person name="Albertsen M."/>
        </authorList>
    </citation>
    <scope>NUCLEOTIDE SEQUENCE</scope>
    <source>
        <strain evidence="25">Bjer_18-Q3-R1-45_BAT3C.347</strain>
    </source>
</reference>
<dbReference type="EMBL" id="JADJEV010000002">
    <property type="protein sequence ID" value="MBK6972141.1"/>
    <property type="molecule type" value="Genomic_DNA"/>
</dbReference>
<comment type="catalytic activity">
    <reaction evidence="24">
        <text>a 1,2-diacyl-sn-glycerol + ATP = a 1,2-diacyl-sn-glycero-3-phosphate + ADP + H(+)</text>
        <dbReference type="Rhea" id="RHEA:10272"/>
        <dbReference type="ChEBI" id="CHEBI:15378"/>
        <dbReference type="ChEBI" id="CHEBI:17815"/>
        <dbReference type="ChEBI" id="CHEBI:30616"/>
        <dbReference type="ChEBI" id="CHEBI:58608"/>
        <dbReference type="ChEBI" id="CHEBI:456216"/>
        <dbReference type="EC" id="2.7.1.107"/>
    </reaction>
</comment>
<dbReference type="PANTHER" id="PTHR34299">
    <property type="entry name" value="DIACYLGLYCEROL KINASE"/>
    <property type="match status" value="1"/>
</dbReference>
<accession>A0A9D7E1H9</accession>
<evidence type="ECO:0000256" key="24">
    <source>
        <dbReference type="RuleBase" id="RU363065"/>
    </source>
</evidence>
<dbReference type="Gene3D" id="1.10.287.3610">
    <property type="match status" value="1"/>
</dbReference>
<comment type="function">
    <text evidence="24">Catalyzes the ATP-dependent phosphorylation of sn-l,2-diacylglycerol (DAG) to phosphatidic acid. Involved in the recycling of diacylglycerol produced as a by-product during membrane-derived oligosaccharide (MDO) biosynthesis.</text>
</comment>
<evidence type="ECO:0000256" key="7">
    <source>
        <dbReference type="ARBA" id="ARBA00022519"/>
    </source>
</evidence>
<feature type="binding site" evidence="22">
    <location>
        <position position="28"/>
    </location>
    <ligand>
        <name>ATP</name>
        <dbReference type="ChEBI" id="CHEBI:30616"/>
    </ligand>
</feature>
<dbReference type="GO" id="GO:0004143">
    <property type="term" value="F:ATP-dependent diacylglycerol kinase activity"/>
    <property type="evidence" value="ECO:0007669"/>
    <property type="project" value="UniProtKB-EC"/>
</dbReference>
<dbReference type="EC" id="2.7.1.107" evidence="3 24"/>
<dbReference type="Pfam" id="PF01219">
    <property type="entry name" value="DAGK_prokar"/>
    <property type="match status" value="1"/>
</dbReference>
<dbReference type="InterPro" id="IPR000829">
    <property type="entry name" value="DAGK"/>
</dbReference>
<feature type="binding site" evidence="22">
    <location>
        <begin position="104"/>
        <end position="106"/>
    </location>
    <ligand>
        <name>ATP</name>
        <dbReference type="ChEBI" id="CHEBI:30616"/>
    </ligand>
</feature>
<feature type="binding site" evidence="22">
    <location>
        <position position="47"/>
    </location>
    <ligand>
        <name>ATP</name>
        <dbReference type="ChEBI" id="CHEBI:30616"/>
    </ligand>
</feature>
<evidence type="ECO:0000256" key="22">
    <source>
        <dbReference type="PIRSR" id="PIRSR600829-3"/>
    </source>
</evidence>
<evidence type="ECO:0000256" key="5">
    <source>
        <dbReference type="ARBA" id="ARBA00022475"/>
    </source>
</evidence>
<evidence type="ECO:0000256" key="11">
    <source>
        <dbReference type="ARBA" id="ARBA00022741"/>
    </source>
</evidence>
<keyword evidence="13 22" id="KW-0067">ATP-binding</keyword>
<keyword evidence="16 24" id="KW-0443">Lipid metabolism</keyword>
<keyword evidence="18" id="KW-0594">Phospholipid biosynthesis</keyword>
<comment type="cofactor">
    <cofactor evidence="23">
        <name>Mg(2+)</name>
        <dbReference type="ChEBI" id="CHEBI:18420"/>
    </cofactor>
    <text evidence="23">Mn(2+), Zn(2+), Cd(2+) and Co(2+) support activity to lesser extents.</text>
</comment>
<evidence type="ECO:0000256" key="2">
    <source>
        <dbReference type="ARBA" id="ARBA00005967"/>
    </source>
</evidence>
<evidence type="ECO:0000256" key="9">
    <source>
        <dbReference type="ARBA" id="ARBA00022692"/>
    </source>
</evidence>
<feature type="binding site" evidence="21">
    <location>
        <position position="117"/>
    </location>
    <ligand>
        <name>substrate</name>
    </ligand>
</feature>
<evidence type="ECO:0000256" key="23">
    <source>
        <dbReference type="PIRSR" id="PIRSR600829-4"/>
    </source>
</evidence>
<feature type="binding site" evidence="22">
    <location>
        <position position="35"/>
    </location>
    <ligand>
        <name>ATP</name>
        <dbReference type="ChEBI" id="CHEBI:30616"/>
    </ligand>
</feature>
<evidence type="ECO:0000256" key="19">
    <source>
        <dbReference type="ARBA" id="ARBA00023264"/>
    </source>
</evidence>
<evidence type="ECO:0000256" key="16">
    <source>
        <dbReference type="ARBA" id="ARBA00023098"/>
    </source>
</evidence>
<dbReference type="GO" id="GO:0046872">
    <property type="term" value="F:metal ion binding"/>
    <property type="evidence" value="ECO:0007669"/>
    <property type="project" value="UniProtKB-KW"/>
</dbReference>
<keyword evidence="10 23" id="KW-0479">Metal-binding</keyword>
<feature type="transmembrane region" description="Helical" evidence="24">
    <location>
        <begin position="115"/>
        <end position="136"/>
    </location>
</feature>
<protein>
    <recommendedName>
        <fullName evidence="4 24">Diacylglycerol kinase</fullName>
        <ecNumber evidence="3 24">2.7.1.107</ecNumber>
    </recommendedName>
</protein>
<keyword evidence="7 24" id="KW-0997">Cell inner membrane</keyword>
<keyword evidence="19 24" id="KW-1208">Phospholipid metabolism</keyword>
<evidence type="ECO:0000256" key="4">
    <source>
        <dbReference type="ARBA" id="ARBA00017575"/>
    </source>
</evidence>
<keyword evidence="5" id="KW-1003">Cell membrane</keyword>
<feature type="binding site" evidence="22">
    <location>
        <position position="95"/>
    </location>
    <ligand>
        <name>ATP</name>
        <dbReference type="ChEBI" id="CHEBI:30616"/>
    </ligand>
</feature>
<gene>
    <name evidence="25" type="ORF">IPH26_04020</name>
</gene>
<organism evidence="25 26">
    <name type="scientific">Candidatus Methylophosphatis roskildensis</name>
    <dbReference type="NCBI Taxonomy" id="2899263"/>
    <lineage>
        <taxon>Bacteria</taxon>
        <taxon>Pseudomonadati</taxon>
        <taxon>Pseudomonadota</taxon>
        <taxon>Betaproteobacteria</taxon>
        <taxon>Nitrosomonadales</taxon>
        <taxon>Sterolibacteriaceae</taxon>
        <taxon>Candidatus Methylophosphatis</taxon>
    </lineage>
</organism>
<evidence type="ECO:0000256" key="21">
    <source>
        <dbReference type="PIRSR" id="PIRSR600829-2"/>
    </source>
</evidence>
<dbReference type="Proteomes" id="UP000807785">
    <property type="component" value="Unassembled WGS sequence"/>
</dbReference>
<evidence type="ECO:0000256" key="6">
    <source>
        <dbReference type="ARBA" id="ARBA00022516"/>
    </source>
</evidence>
<feature type="transmembrane region" description="Helical" evidence="24">
    <location>
        <begin position="76"/>
        <end position="94"/>
    </location>
</feature>
<keyword evidence="11 22" id="KW-0547">Nucleotide-binding</keyword>
<keyword evidence="17 24" id="KW-0472">Membrane</keyword>
<keyword evidence="15 24" id="KW-1133">Transmembrane helix</keyword>
<comment type="caution">
    <text evidence="25">The sequence shown here is derived from an EMBL/GenBank/DDBJ whole genome shotgun (WGS) entry which is preliminary data.</text>
</comment>
<feature type="active site" description="Proton acceptor" evidence="20">
    <location>
        <position position="88"/>
    </location>
</feature>
<evidence type="ECO:0000256" key="8">
    <source>
        <dbReference type="ARBA" id="ARBA00022679"/>
    </source>
</evidence>
<feature type="binding site" evidence="22">
    <location>
        <begin position="113"/>
        <end position="114"/>
    </location>
    <ligand>
        <name>ATP</name>
        <dbReference type="ChEBI" id="CHEBI:30616"/>
    </ligand>
</feature>
<feature type="binding site" evidence="21">
    <location>
        <position position="88"/>
    </location>
    <ligand>
        <name>substrate</name>
    </ligand>
</feature>
<comment type="similarity">
    <text evidence="2 24">Belongs to the bacterial diacylglycerol kinase family.</text>
</comment>
<evidence type="ECO:0000313" key="26">
    <source>
        <dbReference type="Proteomes" id="UP000807785"/>
    </source>
</evidence>
<evidence type="ECO:0000256" key="10">
    <source>
        <dbReference type="ARBA" id="ARBA00022723"/>
    </source>
</evidence>
<evidence type="ECO:0000256" key="12">
    <source>
        <dbReference type="ARBA" id="ARBA00022777"/>
    </source>
</evidence>
<name>A0A9D7E1H9_9PROT</name>
<proteinExistence type="inferred from homology"/>
<sequence>MTDEPGESAIRSDPHSESPFKGKTGLVRLWNAFHYSRAGFAAAYRNEDAFRQEVLLAAILIPLAFFVPTSGLGRALLVGSVLVVLIVELLNSAIEATVDRISIEHHLLAKRAKDIGSAAVLLALVNLAAIWALVIFG</sequence>
<evidence type="ECO:0000256" key="17">
    <source>
        <dbReference type="ARBA" id="ARBA00023136"/>
    </source>
</evidence>
<comment type="subcellular location">
    <subcellularLocation>
        <location evidence="1 24">Cell inner membrane</location>
        <topology evidence="1 24">Multi-pass membrane protein</topology>
    </subcellularLocation>
</comment>
<keyword evidence="8 24" id="KW-0808">Transferase</keyword>
<evidence type="ECO:0000256" key="15">
    <source>
        <dbReference type="ARBA" id="ARBA00022989"/>
    </source>
</evidence>
<feature type="binding site" evidence="21">
    <location>
        <position position="28"/>
    </location>
    <ligand>
        <name>substrate</name>
    </ligand>
</feature>
<evidence type="ECO:0000256" key="14">
    <source>
        <dbReference type="ARBA" id="ARBA00022842"/>
    </source>
</evidence>
<evidence type="ECO:0000256" key="13">
    <source>
        <dbReference type="ARBA" id="ARBA00022840"/>
    </source>
</evidence>
<dbReference type="InterPro" id="IPR036945">
    <property type="entry name" value="DAGK_sf"/>
</dbReference>
<dbReference type="GO" id="GO:0006654">
    <property type="term" value="P:phosphatidic acid biosynthetic process"/>
    <property type="evidence" value="ECO:0007669"/>
    <property type="project" value="InterPro"/>
</dbReference>
<dbReference type="CDD" id="cd14264">
    <property type="entry name" value="DAGK_IM"/>
    <property type="match status" value="1"/>
</dbReference>
<feature type="transmembrane region" description="Helical" evidence="24">
    <location>
        <begin position="54"/>
        <end position="70"/>
    </location>
</feature>
<dbReference type="InterPro" id="IPR033718">
    <property type="entry name" value="DAGK_prok"/>
</dbReference>
<evidence type="ECO:0000256" key="18">
    <source>
        <dbReference type="ARBA" id="ARBA00023209"/>
    </source>
</evidence>
<dbReference type="AlphaFoldDB" id="A0A9D7E1H9"/>
<dbReference type="PROSITE" id="PS01069">
    <property type="entry name" value="DAGK_PROKAR"/>
    <property type="match status" value="1"/>
</dbReference>
<keyword evidence="9 24" id="KW-0812">Transmembrane</keyword>
<feature type="binding site" evidence="21">
    <location>
        <begin position="49"/>
        <end position="53"/>
    </location>
    <ligand>
        <name>substrate</name>
    </ligand>
</feature>
<dbReference type="PANTHER" id="PTHR34299:SF1">
    <property type="entry name" value="DIACYLGLYCEROL KINASE"/>
    <property type="match status" value="1"/>
</dbReference>
<dbReference type="GO" id="GO:0005886">
    <property type="term" value="C:plasma membrane"/>
    <property type="evidence" value="ECO:0007669"/>
    <property type="project" value="UniProtKB-SubCell"/>
</dbReference>
<evidence type="ECO:0000256" key="3">
    <source>
        <dbReference type="ARBA" id="ARBA00012133"/>
    </source>
</evidence>
<keyword evidence="12 24" id="KW-0418">Kinase</keyword>
<dbReference type="GO" id="GO:0005524">
    <property type="term" value="F:ATP binding"/>
    <property type="evidence" value="ECO:0007669"/>
    <property type="project" value="UniProtKB-KW"/>
</dbReference>
<feature type="binding site" evidence="21">
    <location>
        <position position="74"/>
    </location>
    <ligand>
        <name>substrate</name>
    </ligand>
</feature>
<evidence type="ECO:0000256" key="20">
    <source>
        <dbReference type="PIRSR" id="PIRSR600829-1"/>
    </source>
</evidence>
<keyword evidence="6" id="KW-0444">Lipid biosynthesis</keyword>
<feature type="binding site" evidence="23">
    <location>
        <position position="47"/>
    </location>
    <ligand>
        <name>a divalent metal cation</name>
        <dbReference type="ChEBI" id="CHEBI:60240"/>
    </ligand>
</feature>